<evidence type="ECO:0000259" key="2">
    <source>
        <dbReference type="Pfam" id="PF09995"/>
    </source>
</evidence>
<dbReference type="Proteomes" id="UP000279236">
    <property type="component" value="Unassembled WGS sequence"/>
</dbReference>
<dbReference type="STRING" id="105984.A0A427Y9A2"/>
<keyword evidence="1" id="KW-0812">Transmembrane</keyword>
<dbReference type="PANTHER" id="PTHR36124:SF1">
    <property type="entry name" value="ER-BOUND OXYGENASE MPAB_MPAB'_RUBBER OXYGENASE CATALYTIC DOMAIN-CONTAINING PROTEIN"/>
    <property type="match status" value="1"/>
</dbReference>
<dbReference type="PANTHER" id="PTHR36124">
    <property type="match status" value="1"/>
</dbReference>
<feature type="transmembrane region" description="Helical" evidence="1">
    <location>
        <begin position="26"/>
        <end position="46"/>
    </location>
</feature>
<dbReference type="InterPro" id="IPR018713">
    <property type="entry name" value="MPAB/Lcp_cat_dom"/>
</dbReference>
<keyword evidence="4" id="KW-1185">Reference proteome</keyword>
<dbReference type="Pfam" id="PF09995">
    <property type="entry name" value="MPAB_Lcp_cat"/>
    <property type="match status" value="1"/>
</dbReference>
<evidence type="ECO:0000256" key="1">
    <source>
        <dbReference type="SAM" id="Phobius"/>
    </source>
</evidence>
<gene>
    <name evidence="3" type="ORF">EHS24_000246</name>
</gene>
<feature type="domain" description="ER-bound oxygenase mpaB/mpaB'/Rubber oxygenase catalytic" evidence="2">
    <location>
        <begin position="108"/>
        <end position="279"/>
    </location>
</feature>
<proteinExistence type="predicted"/>
<reference evidence="3 4" key="1">
    <citation type="submission" date="2018-11" db="EMBL/GenBank/DDBJ databases">
        <title>Genome sequence of Apiotrichum porosum DSM 27194.</title>
        <authorList>
            <person name="Aliyu H."/>
            <person name="Gorte O."/>
            <person name="Ochsenreither K."/>
        </authorList>
    </citation>
    <scope>NUCLEOTIDE SEQUENCE [LARGE SCALE GENOMIC DNA]</scope>
    <source>
        <strain evidence="3 4">DSM 27194</strain>
    </source>
</reference>
<organism evidence="3 4">
    <name type="scientific">Apiotrichum porosum</name>
    <dbReference type="NCBI Taxonomy" id="105984"/>
    <lineage>
        <taxon>Eukaryota</taxon>
        <taxon>Fungi</taxon>
        <taxon>Dikarya</taxon>
        <taxon>Basidiomycota</taxon>
        <taxon>Agaricomycotina</taxon>
        <taxon>Tremellomycetes</taxon>
        <taxon>Trichosporonales</taxon>
        <taxon>Trichosporonaceae</taxon>
        <taxon>Apiotrichum</taxon>
    </lineage>
</organism>
<dbReference type="GeneID" id="39584789"/>
<keyword evidence="1" id="KW-1133">Transmembrane helix</keyword>
<evidence type="ECO:0000313" key="3">
    <source>
        <dbReference type="EMBL" id="RSH87730.1"/>
    </source>
</evidence>
<evidence type="ECO:0000313" key="4">
    <source>
        <dbReference type="Proteomes" id="UP000279236"/>
    </source>
</evidence>
<comment type="caution">
    <text evidence="3">The sequence shown here is derived from an EMBL/GenBank/DDBJ whole genome shotgun (WGS) entry which is preliminary data.</text>
</comment>
<dbReference type="AlphaFoldDB" id="A0A427Y9A2"/>
<sequence length="393" mass="44576">MWANTTSPAGQPGLWASLLTLPQDHLAVTAGVVVLLGLLGAHAVNVRRHRFDRVREMERKYPHYLKDPSGMNYKDAADIMLVSQKYTYAVPTISKVLADSKQLLLPENATRRAEDTGVVIAEFLCPEGLDSERATTALARMNWLHRRYGKRITRDDMLYTLSLFIFEPIIFCEKFEWRPLTQMEQEARYVFWREVGARMGIADIPRTRQGLWDWQAAYAEKVMVYAESNAKVAATTTAIFLSPQPEILKPFAHKVTGVFLDELCRKAFGLPRSPEWMYTVVPALIGLRAWVIGHLMGPRVEQPSWQKVEVTQGENGKPRYVRQGYLFEPWYTSVKAPRLGLYGATIKPGKPFHPEGFQSTQLGPPNLEGQGEEATLQNAAEMRERAATCPFFM</sequence>
<accession>A0A427Y9A2</accession>
<dbReference type="RefSeq" id="XP_028479938.1">
    <property type="nucleotide sequence ID" value="XM_028616081.1"/>
</dbReference>
<name>A0A427Y9A2_9TREE</name>
<keyword evidence="1" id="KW-0472">Membrane</keyword>
<dbReference type="GO" id="GO:0016491">
    <property type="term" value="F:oxidoreductase activity"/>
    <property type="evidence" value="ECO:0007669"/>
    <property type="project" value="InterPro"/>
</dbReference>
<dbReference type="InterPro" id="IPR046366">
    <property type="entry name" value="MPAB"/>
</dbReference>
<protein>
    <recommendedName>
        <fullName evidence="2">ER-bound oxygenase mpaB/mpaB'/Rubber oxygenase catalytic domain-containing protein</fullName>
    </recommendedName>
</protein>
<dbReference type="EMBL" id="RSCE01000001">
    <property type="protein sequence ID" value="RSH87730.1"/>
    <property type="molecule type" value="Genomic_DNA"/>
</dbReference>
<dbReference type="OrthoDB" id="545169at2759"/>